<evidence type="ECO:0000256" key="9">
    <source>
        <dbReference type="ARBA" id="ARBA00046608"/>
    </source>
</evidence>
<sequence length="337" mass="35905">MKIILDGMGGDHAPLEIVKGAVDAAKEITHTIVIIGDEKKIAAELKKYKYDKKQILIEHASDVIDNCDAPVKAVRTKKESSLVKGITMVKEGKGDLFISAGNSGALMAGGLFILGRIQGIDRPAMASIYPILGGQPSLLVDAGANSECKPDNLLEFATMGSIYMEKVLGRKNPTVGLVNIGAEETKGTTVTRAAHELLIKSRLNFIGNVEAREVPFGASDVVVCDGFVGNVILKLTEGMALSLLKQLKIKLTSGLIAKVGSALLYDKFKGLKSEFDYSEYGGAPILGVKGPIVKMHGSSNANAVKNTILKGIPYAEQNVVQTILDSVLELEEIKISE</sequence>
<dbReference type="PANTHER" id="PTHR30100">
    <property type="entry name" value="FATTY ACID/PHOSPHOLIPID SYNTHESIS PROTEIN PLSX"/>
    <property type="match status" value="1"/>
</dbReference>
<dbReference type="RefSeq" id="WP_163065796.1">
    <property type="nucleotide sequence ID" value="NZ_CP048649.1"/>
</dbReference>
<dbReference type="KEGG" id="abut:Ami103574_06170"/>
<dbReference type="PIRSF" id="PIRSF002465">
    <property type="entry name" value="Phsphlp_syn_PlsX"/>
    <property type="match status" value="1"/>
</dbReference>
<evidence type="ECO:0000256" key="7">
    <source>
        <dbReference type="ARBA" id="ARBA00023264"/>
    </source>
</evidence>
<name>A0A858BSQ7_9FIRM</name>
<dbReference type="Proteomes" id="UP000466848">
    <property type="component" value="Chromosome"/>
</dbReference>
<dbReference type="PANTHER" id="PTHR30100:SF1">
    <property type="entry name" value="PHOSPHATE ACYLTRANSFERASE"/>
    <property type="match status" value="1"/>
</dbReference>
<evidence type="ECO:0000313" key="12">
    <source>
        <dbReference type="Proteomes" id="UP000466848"/>
    </source>
</evidence>
<comment type="subcellular location">
    <subcellularLocation>
        <location evidence="10">Cytoplasm</location>
    </subcellularLocation>
    <text evidence="10">Associated with the membrane possibly through PlsY.</text>
</comment>
<accession>A0A858BSQ7</accession>
<comment type="catalytic activity">
    <reaction evidence="1 10">
        <text>a fatty acyl-[ACP] + phosphate = an acyl phosphate + holo-[ACP]</text>
        <dbReference type="Rhea" id="RHEA:42292"/>
        <dbReference type="Rhea" id="RHEA-COMP:9685"/>
        <dbReference type="Rhea" id="RHEA-COMP:14125"/>
        <dbReference type="ChEBI" id="CHEBI:43474"/>
        <dbReference type="ChEBI" id="CHEBI:59918"/>
        <dbReference type="ChEBI" id="CHEBI:64479"/>
        <dbReference type="ChEBI" id="CHEBI:138651"/>
        <dbReference type="EC" id="2.3.1.274"/>
    </reaction>
</comment>
<keyword evidence="2 10" id="KW-0963">Cytoplasm</keyword>
<dbReference type="HAMAP" id="MF_00019">
    <property type="entry name" value="PlsX"/>
    <property type="match status" value="1"/>
</dbReference>
<evidence type="ECO:0000256" key="2">
    <source>
        <dbReference type="ARBA" id="ARBA00022490"/>
    </source>
</evidence>
<evidence type="ECO:0000256" key="4">
    <source>
        <dbReference type="ARBA" id="ARBA00022679"/>
    </source>
</evidence>
<dbReference type="EMBL" id="CP048649">
    <property type="protein sequence ID" value="QIB68933.1"/>
    <property type="molecule type" value="Genomic_DNA"/>
</dbReference>
<dbReference type="InterPro" id="IPR012281">
    <property type="entry name" value="Phospholipid_synth_PlsX-like"/>
</dbReference>
<dbReference type="AlphaFoldDB" id="A0A858BSQ7"/>
<keyword evidence="5 10" id="KW-0443">Lipid metabolism</keyword>
<evidence type="ECO:0000313" key="11">
    <source>
        <dbReference type="EMBL" id="QIB68933.1"/>
    </source>
</evidence>
<dbReference type="EC" id="2.3.1.274" evidence="8 10"/>
<dbReference type="Gene3D" id="3.40.718.10">
    <property type="entry name" value="Isopropylmalate Dehydrogenase"/>
    <property type="match status" value="1"/>
</dbReference>
<protein>
    <recommendedName>
        <fullName evidence="8 10">Phosphate acyltransferase</fullName>
        <ecNumber evidence="8 10">2.3.1.274</ecNumber>
    </recommendedName>
    <alternativeName>
        <fullName evidence="10">Acyl-ACP phosphotransacylase</fullName>
    </alternativeName>
    <alternativeName>
        <fullName evidence="10">Acyl-[acyl-carrier-protein]--phosphate acyltransferase</fullName>
    </alternativeName>
    <alternativeName>
        <fullName evidence="10">Phosphate-acyl-ACP acyltransferase</fullName>
    </alternativeName>
</protein>
<keyword evidence="3 10" id="KW-0444">Lipid biosynthesis</keyword>
<keyword evidence="4 10" id="KW-0808">Transferase</keyword>
<evidence type="ECO:0000256" key="3">
    <source>
        <dbReference type="ARBA" id="ARBA00022516"/>
    </source>
</evidence>
<keyword evidence="12" id="KW-1185">Reference proteome</keyword>
<comment type="pathway">
    <text evidence="10">Lipid metabolism; phospholipid metabolism.</text>
</comment>
<keyword evidence="7 10" id="KW-1208">Phospholipid metabolism</keyword>
<evidence type="ECO:0000256" key="1">
    <source>
        <dbReference type="ARBA" id="ARBA00001232"/>
    </source>
</evidence>
<dbReference type="GO" id="GO:0008654">
    <property type="term" value="P:phospholipid biosynthetic process"/>
    <property type="evidence" value="ECO:0007669"/>
    <property type="project" value="UniProtKB-KW"/>
</dbReference>
<evidence type="ECO:0000256" key="10">
    <source>
        <dbReference type="HAMAP-Rule" id="MF_00019"/>
    </source>
</evidence>
<reference evidence="11 12" key="1">
    <citation type="submission" date="2020-02" db="EMBL/GenBank/DDBJ databases">
        <authorList>
            <person name="Kim Y.B."/>
            <person name="Roh S.W."/>
        </authorList>
    </citation>
    <scope>NUCLEOTIDE SEQUENCE [LARGE SCALE GENOMIC DNA]</scope>
    <source>
        <strain evidence="11 12">DSM 103574</strain>
    </source>
</reference>
<dbReference type="GO" id="GO:0005737">
    <property type="term" value="C:cytoplasm"/>
    <property type="evidence" value="ECO:0007669"/>
    <property type="project" value="UniProtKB-SubCell"/>
</dbReference>
<comment type="function">
    <text evidence="10">Catalyzes the reversible formation of acyl-phosphate (acyl-PO(4)) from acyl-[acyl-carrier-protein] (acyl-ACP). This enzyme utilizes acyl-ACP as fatty acyl donor, but not acyl-CoA.</text>
</comment>
<dbReference type="SUPFAM" id="SSF53659">
    <property type="entry name" value="Isocitrate/Isopropylmalate dehydrogenase-like"/>
    <property type="match status" value="1"/>
</dbReference>
<dbReference type="UniPathway" id="UPA00085"/>
<organism evidence="11 12">
    <name type="scientific">Aminipila butyrica</name>
    <dbReference type="NCBI Taxonomy" id="433296"/>
    <lineage>
        <taxon>Bacteria</taxon>
        <taxon>Bacillati</taxon>
        <taxon>Bacillota</taxon>
        <taxon>Clostridia</taxon>
        <taxon>Peptostreptococcales</taxon>
        <taxon>Anaerovoracaceae</taxon>
        <taxon>Aminipila</taxon>
    </lineage>
</organism>
<keyword evidence="11" id="KW-0012">Acyltransferase</keyword>
<comment type="similarity">
    <text evidence="10">Belongs to the PlsX family.</text>
</comment>
<dbReference type="GO" id="GO:0006633">
    <property type="term" value="P:fatty acid biosynthetic process"/>
    <property type="evidence" value="ECO:0007669"/>
    <property type="project" value="UniProtKB-UniRule"/>
</dbReference>
<evidence type="ECO:0000256" key="8">
    <source>
        <dbReference type="ARBA" id="ARBA00024069"/>
    </source>
</evidence>
<dbReference type="Pfam" id="PF02504">
    <property type="entry name" value="FA_synthesis"/>
    <property type="match status" value="1"/>
</dbReference>
<proteinExistence type="inferred from homology"/>
<evidence type="ECO:0000256" key="5">
    <source>
        <dbReference type="ARBA" id="ARBA00023098"/>
    </source>
</evidence>
<keyword evidence="6 10" id="KW-0594">Phospholipid biosynthesis</keyword>
<comment type="subunit">
    <text evidence="9 10">Homodimer. Probably interacts with PlsY.</text>
</comment>
<gene>
    <name evidence="10 11" type="primary">plsX</name>
    <name evidence="11" type="ORF">Ami103574_06170</name>
</gene>
<evidence type="ECO:0000256" key="6">
    <source>
        <dbReference type="ARBA" id="ARBA00023209"/>
    </source>
</evidence>
<dbReference type="NCBIfam" id="TIGR00182">
    <property type="entry name" value="plsX"/>
    <property type="match status" value="1"/>
</dbReference>
<dbReference type="InterPro" id="IPR003664">
    <property type="entry name" value="FA_synthesis"/>
</dbReference>
<dbReference type="GO" id="GO:0043811">
    <property type="term" value="F:phosphate:acyl-[acyl carrier protein] acyltransferase activity"/>
    <property type="evidence" value="ECO:0007669"/>
    <property type="project" value="UniProtKB-UniRule"/>
</dbReference>